<proteinExistence type="predicted"/>
<name>A0AAV6PJB2_SOLSE</name>
<keyword evidence="2" id="KW-1185">Reference proteome</keyword>
<dbReference type="Proteomes" id="UP000693946">
    <property type="component" value="Unassembled WGS sequence"/>
</dbReference>
<evidence type="ECO:0000313" key="2">
    <source>
        <dbReference type="Proteomes" id="UP000693946"/>
    </source>
</evidence>
<comment type="caution">
    <text evidence="1">The sequence shown here is derived from an EMBL/GenBank/DDBJ whole genome shotgun (WGS) entry which is preliminary data.</text>
</comment>
<protein>
    <submittedName>
        <fullName evidence="1">Uncharacterized protein</fullName>
    </submittedName>
</protein>
<organism evidence="1 2">
    <name type="scientific">Solea senegalensis</name>
    <name type="common">Senegalese sole</name>
    <dbReference type="NCBI Taxonomy" id="28829"/>
    <lineage>
        <taxon>Eukaryota</taxon>
        <taxon>Metazoa</taxon>
        <taxon>Chordata</taxon>
        <taxon>Craniata</taxon>
        <taxon>Vertebrata</taxon>
        <taxon>Euteleostomi</taxon>
        <taxon>Actinopterygii</taxon>
        <taxon>Neopterygii</taxon>
        <taxon>Teleostei</taxon>
        <taxon>Neoteleostei</taxon>
        <taxon>Acanthomorphata</taxon>
        <taxon>Carangaria</taxon>
        <taxon>Pleuronectiformes</taxon>
        <taxon>Pleuronectoidei</taxon>
        <taxon>Soleidae</taxon>
        <taxon>Solea</taxon>
    </lineage>
</organism>
<dbReference type="AlphaFoldDB" id="A0AAV6PJB2"/>
<sequence>MLQIHDEIKKKRKLISDLCSALRSMLTTNRRSASVDQSDYPCFFGASHTDSYIKYSNSLMAQRSTNMTTSYETSGGNLTDRQVFRFYQ</sequence>
<dbReference type="EMBL" id="JAGKHQ010000736">
    <property type="protein sequence ID" value="KAG7465428.1"/>
    <property type="molecule type" value="Genomic_DNA"/>
</dbReference>
<gene>
    <name evidence="1" type="ORF">JOB18_022234</name>
</gene>
<reference evidence="1 2" key="1">
    <citation type="journal article" date="2021" name="Sci. Rep.">
        <title>Chromosome anchoring in Senegalese sole (Solea senegalensis) reveals sex-associated markers and genome rearrangements in flatfish.</title>
        <authorList>
            <person name="Guerrero-Cozar I."/>
            <person name="Gomez-Garrido J."/>
            <person name="Berbel C."/>
            <person name="Martinez-Blanch J.F."/>
            <person name="Alioto T."/>
            <person name="Claros M.G."/>
            <person name="Gagnaire P.A."/>
            <person name="Manchado M."/>
        </authorList>
    </citation>
    <scope>NUCLEOTIDE SEQUENCE [LARGE SCALE GENOMIC DNA]</scope>
    <source>
        <strain evidence="1">Sse05_10M</strain>
    </source>
</reference>
<accession>A0AAV6PJB2</accession>
<evidence type="ECO:0000313" key="1">
    <source>
        <dbReference type="EMBL" id="KAG7465428.1"/>
    </source>
</evidence>